<dbReference type="EMBL" id="BK032530">
    <property type="protein sequence ID" value="DAF46095.1"/>
    <property type="molecule type" value="Genomic_DNA"/>
</dbReference>
<evidence type="ECO:0000313" key="1">
    <source>
        <dbReference type="EMBL" id="DAF46095.1"/>
    </source>
</evidence>
<proteinExistence type="predicted"/>
<protein>
    <submittedName>
        <fullName evidence="1">Uncharacterized protein</fullName>
    </submittedName>
</protein>
<reference evidence="1" key="1">
    <citation type="journal article" date="2021" name="Proc. Natl. Acad. Sci. U.S.A.">
        <title>A Catalog of Tens of Thousands of Viruses from Human Metagenomes Reveals Hidden Associations with Chronic Diseases.</title>
        <authorList>
            <person name="Tisza M.J."/>
            <person name="Buck C.B."/>
        </authorList>
    </citation>
    <scope>NUCLEOTIDE SEQUENCE</scope>
    <source>
        <strain evidence="1">Ctm7X10</strain>
    </source>
</reference>
<organism evidence="1">
    <name type="scientific">Siphoviridae sp. ctm7X10</name>
    <dbReference type="NCBI Taxonomy" id="2827929"/>
    <lineage>
        <taxon>Viruses</taxon>
        <taxon>Duplodnaviria</taxon>
        <taxon>Heunggongvirae</taxon>
        <taxon>Uroviricota</taxon>
        <taxon>Caudoviricetes</taxon>
    </lineage>
</organism>
<name>A0A8S5S603_9CAUD</name>
<sequence length="211" mass="23595">MAIHDYRFDPFENTFNIKKIYDETHVIPSNSPYTIRLTEVPQKTSPTTLQVKFQNGALLTEVSEEPAQGQYWPDYLTTEHGIEGWNTGTLKFSAADAGKTVLVTYNGMGTLTDDRLIDQVEIAVTSSTQPEREAVVSGVNSWDNTITSGPERHAFETARGRIKTHRGIPAGTYSLRRILQELVNRSHTQEYTREIIYSNCNCDCTDDSGGG</sequence>
<accession>A0A8S5S603</accession>